<evidence type="ECO:0000256" key="1">
    <source>
        <dbReference type="SAM" id="MobiDB-lite"/>
    </source>
</evidence>
<gene>
    <name evidence="2" type="ORF">PHLCEN_2v7150</name>
</gene>
<proteinExistence type="predicted"/>
<reference evidence="2 3" key="1">
    <citation type="submission" date="2018-02" db="EMBL/GenBank/DDBJ databases">
        <title>Genome sequence of the basidiomycete white-rot fungus Phlebia centrifuga.</title>
        <authorList>
            <person name="Granchi Z."/>
            <person name="Peng M."/>
            <person name="de Vries R.P."/>
            <person name="Hilden K."/>
            <person name="Makela M.R."/>
            <person name="Grigoriev I."/>
            <person name="Riley R."/>
        </authorList>
    </citation>
    <scope>NUCLEOTIDE SEQUENCE [LARGE SCALE GENOMIC DNA]</scope>
    <source>
        <strain evidence="2 3">FBCC195</strain>
    </source>
</reference>
<organism evidence="2 3">
    <name type="scientific">Hermanssonia centrifuga</name>
    <dbReference type="NCBI Taxonomy" id="98765"/>
    <lineage>
        <taxon>Eukaryota</taxon>
        <taxon>Fungi</taxon>
        <taxon>Dikarya</taxon>
        <taxon>Basidiomycota</taxon>
        <taxon>Agaricomycotina</taxon>
        <taxon>Agaricomycetes</taxon>
        <taxon>Polyporales</taxon>
        <taxon>Meruliaceae</taxon>
        <taxon>Hermanssonia</taxon>
    </lineage>
</organism>
<protein>
    <submittedName>
        <fullName evidence="2">Uncharacterized protein</fullName>
    </submittedName>
</protein>
<sequence length="99" mass="12011">MSGPLRVVSQIPRDRNDEKVPRNRDRLSQRYWDRQRFSWREVHRWLYIVCLFRWHRESELDESDERTSASAGLGEEKRRKENGGPYELDYGLISVFIPM</sequence>
<dbReference type="Proteomes" id="UP000186601">
    <property type="component" value="Unassembled WGS sequence"/>
</dbReference>
<accession>A0A2R6NXE8</accession>
<dbReference type="AlphaFoldDB" id="A0A2R6NXE8"/>
<evidence type="ECO:0000313" key="2">
    <source>
        <dbReference type="EMBL" id="PSR79179.1"/>
    </source>
</evidence>
<keyword evidence="3" id="KW-1185">Reference proteome</keyword>
<feature type="compositionally biased region" description="Basic and acidic residues" evidence="1">
    <location>
        <begin position="12"/>
        <end position="22"/>
    </location>
</feature>
<comment type="caution">
    <text evidence="2">The sequence shown here is derived from an EMBL/GenBank/DDBJ whole genome shotgun (WGS) entry which is preliminary data.</text>
</comment>
<dbReference type="EMBL" id="MLYV02000707">
    <property type="protein sequence ID" value="PSR79179.1"/>
    <property type="molecule type" value="Genomic_DNA"/>
</dbReference>
<feature type="region of interest" description="Disordered" evidence="1">
    <location>
        <begin position="1"/>
        <end position="22"/>
    </location>
</feature>
<feature type="region of interest" description="Disordered" evidence="1">
    <location>
        <begin position="58"/>
        <end position="86"/>
    </location>
</feature>
<name>A0A2R6NXE8_9APHY</name>
<evidence type="ECO:0000313" key="3">
    <source>
        <dbReference type="Proteomes" id="UP000186601"/>
    </source>
</evidence>